<accession>A0A380MRQ5</accession>
<dbReference type="OrthoDB" id="8909492at2"/>
<gene>
    <name evidence="2" type="ORF">NCTC13337_01175</name>
</gene>
<name>A0A380MRQ5_9GAMM</name>
<dbReference type="RefSeq" id="WP_072576189.1">
    <property type="nucleotide sequence ID" value="NZ_LWHB01000054.1"/>
</dbReference>
<proteinExistence type="predicted"/>
<reference evidence="2 3" key="1">
    <citation type="submission" date="2018-06" db="EMBL/GenBank/DDBJ databases">
        <authorList>
            <consortium name="Pathogen Informatics"/>
            <person name="Doyle S."/>
        </authorList>
    </citation>
    <scope>NUCLEOTIDE SEQUENCE [LARGE SCALE GENOMIC DNA]</scope>
    <source>
        <strain evidence="2 3">NCTC13337</strain>
    </source>
</reference>
<evidence type="ECO:0008006" key="4">
    <source>
        <dbReference type="Google" id="ProtNLM"/>
    </source>
</evidence>
<dbReference type="AlphaFoldDB" id="A0A380MRQ5"/>
<organism evidence="2 3">
    <name type="scientific">Suttonella ornithocola</name>
    <dbReference type="NCBI Taxonomy" id="279832"/>
    <lineage>
        <taxon>Bacteria</taxon>
        <taxon>Pseudomonadati</taxon>
        <taxon>Pseudomonadota</taxon>
        <taxon>Gammaproteobacteria</taxon>
        <taxon>Cardiobacteriales</taxon>
        <taxon>Cardiobacteriaceae</taxon>
        <taxon>Suttonella</taxon>
    </lineage>
</organism>
<evidence type="ECO:0000313" key="2">
    <source>
        <dbReference type="EMBL" id="SUO95245.1"/>
    </source>
</evidence>
<evidence type="ECO:0000256" key="1">
    <source>
        <dbReference type="SAM" id="MobiDB-lite"/>
    </source>
</evidence>
<sequence>MTRRKRSDSTAATVAAFAGASMAIEPPKPLTNQELFYWHDITRARAREDWTAIDLAHAWNLSKLLAYIEQSHTDIAAQGLTLINERGTPVDNPAISRLEKLSRLALSYSTKLHIHAEATVGKSEDSAKRATKQRKAGQTLDDMGSLIARPQ</sequence>
<evidence type="ECO:0000313" key="3">
    <source>
        <dbReference type="Proteomes" id="UP000254601"/>
    </source>
</evidence>
<dbReference type="Proteomes" id="UP000254601">
    <property type="component" value="Unassembled WGS sequence"/>
</dbReference>
<feature type="region of interest" description="Disordered" evidence="1">
    <location>
        <begin position="119"/>
        <end position="151"/>
    </location>
</feature>
<dbReference type="EMBL" id="UHIC01000001">
    <property type="protein sequence ID" value="SUO95245.1"/>
    <property type="molecule type" value="Genomic_DNA"/>
</dbReference>
<protein>
    <recommendedName>
        <fullName evidence="4">Phage terminase, small subunit</fullName>
    </recommendedName>
</protein>
<keyword evidence="3" id="KW-1185">Reference proteome</keyword>